<dbReference type="GO" id="GO:0000139">
    <property type="term" value="C:Golgi membrane"/>
    <property type="evidence" value="ECO:0007669"/>
    <property type="project" value="UniProtKB-SubCell"/>
</dbReference>
<protein>
    <recommendedName>
        <fullName evidence="4">Sterol regulatory element-binding protein cleavage-activating protein</fullName>
    </recommendedName>
</protein>
<keyword evidence="13 17" id="KW-0472">Membrane</keyword>
<evidence type="ECO:0000256" key="2">
    <source>
        <dbReference type="ARBA" id="ARBA00004653"/>
    </source>
</evidence>
<dbReference type="GO" id="GO:0008202">
    <property type="term" value="P:steroid metabolic process"/>
    <property type="evidence" value="ECO:0007669"/>
    <property type="project" value="UniProtKB-KW"/>
</dbReference>
<name>A0A4Q2DVI7_9AGAR</name>
<evidence type="ECO:0000256" key="6">
    <source>
        <dbReference type="ARBA" id="ARBA00022692"/>
    </source>
</evidence>
<dbReference type="Pfam" id="PF12349">
    <property type="entry name" value="Sterol-sensing"/>
    <property type="match status" value="1"/>
</dbReference>
<feature type="region of interest" description="Disordered" evidence="16">
    <location>
        <begin position="1037"/>
        <end position="1075"/>
    </location>
</feature>
<evidence type="ECO:0000256" key="5">
    <source>
        <dbReference type="ARBA" id="ARBA00022574"/>
    </source>
</evidence>
<keyword evidence="7" id="KW-0677">Repeat</keyword>
<evidence type="ECO:0000313" key="19">
    <source>
        <dbReference type="EMBL" id="RXW24203.1"/>
    </source>
</evidence>
<dbReference type="SUPFAM" id="SSF82866">
    <property type="entry name" value="Multidrug efflux transporter AcrB transmembrane domain"/>
    <property type="match status" value="1"/>
</dbReference>
<accession>A0A4Q2DVI7</accession>
<dbReference type="InterPro" id="IPR036322">
    <property type="entry name" value="WD40_repeat_dom_sf"/>
</dbReference>
<dbReference type="GO" id="GO:0032933">
    <property type="term" value="P:SREBP signaling pathway"/>
    <property type="evidence" value="ECO:0007669"/>
    <property type="project" value="InterPro"/>
</dbReference>
<feature type="compositionally biased region" description="Low complexity" evidence="16">
    <location>
        <begin position="1005"/>
        <end position="1015"/>
    </location>
</feature>
<dbReference type="GO" id="GO:0032936">
    <property type="term" value="C:SREBP-SCAP complex"/>
    <property type="evidence" value="ECO:0007669"/>
    <property type="project" value="TreeGrafter"/>
</dbReference>
<feature type="domain" description="SSD" evidence="18">
    <location>
        <begin position="287"/>
        <end position="445"/>
    </location>
</feature>
<dbReference type="Proteomes" id="UP000290288">
    <property type="component" value="Unassembled WGS sequence"/>
</dbReference>
<evidence type="ECO:0000256" key="1">
    <source>
        <dbReference type="ARBA" id="ARBA00004477"/>
    </source>
</evidence>
<dbReference type="EMBL" id="SDEE01000024">
    <property type="protein sequence ID" value="RXW24203.1"/>
    <property type="molecule type" value="Genomic_DNA"/>
</dbReference>
<dbReference type="InterPro" id="IPR000731">
    <property type="entry name" value="SSD"/>
</dbReference>
<dbReference type="OrthoDB" id="6510177at2759"/>
<evidence type="ECO:0000256" key="7">
    <source>
        <dbReference type="ARBA" id="ARBA00022737"/>
    </source>
</evidence>
<evidence type="ECO:0000256" key="11">
    <source>
        <dbReference type="ARBA" id="ARBA00023098"/>
    </source>
</evidence>
<sequence>MAVQSPRLLHWARGIGQRFFFQFGLHCATHQIRVILISCVVITSLFYPALFLYASTRPQLSTVLGVVTPPNAFTAHHAQKDLVNLWSGYDSLRAHEDAVARAKCGVGTALRVERIFIQSPLDDDEAALNHRILFSTLELERRLEASIHTGDSPCLKHSDGTCFVLSPLAFWDYDEDGILADDNILDTLSTSHNISIAGIPVSPPMVLAGRGSYDHHVAGSDFDYATFLALTYFFPNSECLGNAEHAKWTQLVEDSVASNAIVTFPTQEPHLIALDLNQETPEGWSAISAFLYCAYAAFFAYVAWSFRRMKAVHSRLGVTFTALVEITVSTITSLSVCSLVGFRITMVPSELLPIVIVFVGAENMFSLVDAVGKTSVTLSVKQRIAEGLSKAGTSNTLKVVAYNTILGIMAVFSVGAVQQFCIFAIVVLVAHWSLAHSFFIAVLSIDMARLELEELLRYDASLAPSVIKPAGELPKQKQSRSRWQAFVASAKSFFKGRAAANISLLMLLAITATLYYATYTNSASSQYPSMKPLGAVTRTKGRPTNHPTIYKTAAEQIWHVLNPSQRPLLHIRFEPPTILTINPESTGHAAFKGGKAYRALVSSRMFQFISWTLRIMVLPIAVTTSALYGLVLYLLKDTDRLEAQHHSGEDQTSEEEKSLESHVSFSTLPRAIASDVEFIASSKDGKVVVSIGLHNEIIIWNAEQQANLSVDATDVLFSHPGSSDNSPTLTHITVDDTGNLIAVGTSTGIIAVWVLVGTKITALPVLALDDVTAAVTELHFVSQAPPSPSSSGKLVIPPPTYPVIISTYENGAAARWSIERTPTVTRYTTSRNASVIKAFLLHVIPDDAALIAFSLDDGSLDLVETGDYVPMILNDHCMLPGTAFDAVSRAHACRTELIGGNRLVIVVTTEQGTVSLWDGLTGDRVSVLEELQGRVSHLRISPVSSDACRTCGQPTPECLSIAFSIDPIIRIFNLYTNNQTRMCSCSNSQIRHISAWDGSGRRSRSNSNANSRAGSPLIPRARLATAFEASDFPVSAHGVHSRRASEKETGRRSLDQLTVPFPSDEDGRSQNGALTPLSTQSLWQNAVVVHMQDVTCDRGGWDVVSCKFVGIRRKPRSQGKSRGGTVTPVNLLNQTHGLTTATLERWELWMFDPVGARLRCSTLSSLAIKNVEPEKPPLSSASSSPRSAPPLLSKTPNHHHPHLSSAPPPCPSADYIARLPFTRVSPLLVSSSHALAGFGNTIGAFSFSSSDL</sequence>
<evidence type="ECO:0000256" key="4">
    <source>
        <dbReference type="ARBA" id="ARBA00019541"/>
    </source>
</evidence>
<evidence type="ECO:0000256" key="3">
    <source>
        <dbReference type="ARBA" id="ARBA00007410"/>
    </source>
</evidence>
<comment type="caution">
    <text evidence="19">The sequence shown here is derived from an EMBL/GenBank/DDBJ whole genome shotgun (WGS) entry which is preliminary data.</text>
</comment>
<evidence type="ECO:0000313" key="20">
    <source>
        <dbReference type="Proteomes" id="UP000290288"/>
    </source>
</evidence>
<feature type="transmembrane region" description="Helical" evidence="17">
    <location>
        <begin position="422"/>
        <end position="445"/>
    </location>
</feature>
<evidence type="ECO:0000256" key="16">
    <source>
        <dbReference type="SAM" id="MobiDB-lite"/>
    </source>
</evidence>
<dbReference type="GO" id="GO:0005789">
    <property type="term" value="C:endoplasmic reticulum membrane"/>
    <property type="evidence" value="ECO:0007669"/>
    <property type="project" value="UniProtKB-SubCell"/>
</dbReference>
<evidence type="ECO:0000256" key="8">
    <source>
        <dbReference type="ARBA" id="ARBA00022824"/>
    </source>
</evidence>
<keyword evidence="6 17" id="KW-0812">Transmembrane</keyword>
<feature type="transmembrane region" description="Helical" evidence="17">
    <location>
        <begin position="284"/>
        <end position="304"/>
    </location>
</feature>
<keyword evidence="20" id="KW-1185">Reference proteome</keyword>
<dbReference type="SUPFAM" id="SSF50978">
    <property type="entry name" value="WD40 repeat-like"/>
    <property type="match status" value="1"/>
</dbReference>
<evidence type="ECO:0000256" key="9">
    <source>
        <dbReference type="ARBA" id="ARBA00022989"/>
    </source>
</evidence>
<keyword evidence="14" id="KW-0325">Glycoprotein</keyword>
<keyword evidence="9 17" id="KW-1133">Transmembrane helix</keyword>
<keyword evidence="8" id="KW-0256">Endoplasmic reticulum</keyword>
<dbReference type="STRING" id="2316362.A0A4Q2DVI7"/>
<feature type="transmembrane region" description="Helical" evidence="17">
    <location>
        <begin position="498"/>
        <end position="517"/>
    </location>
</feature>
<keyword evidence="15" id="KW-0753">Steroid metabolism</keyword>
<feature type="region of interest" description="Disordered" evidence="16">
    <location>
        <begin position="996"/>
        <end position="1015"/>
    </location>
</feature>
<keyword evidence="10" id="KW-0333">Golgi apparatus</keyword>
<feature type="compositionally biased region" description="Low complexity" evidence="16">
    <location>
        <begin position="1177"/>
        <end position="1193"/>
    </location>
</feature>
<evidence type="ECO:0000256" key="14">
    <source>
        <dbReference type="ARBA" id="ARBA00023180"/>
    </source>
</evidence>
<evidence type="ECO:0000256" key="17">
    <source>
        <dbReference type="SAM" id="Phobius"/>
    </source>
</evidence>
<feature type="compositionally biased region" description="Basic and acidic residues" evidence="16">
    <location>
        <begin position="1043"/>
        <end position="1054"/>
    </location>
</feature>
<keyword evidence="12" id="KW-0446">Lipid-binding</keyword>
<dbReference type="PANTHER" id="PTHR46378">
    <property type="entry name" value="STEROL REGULATORY ELEMENT-BINDING PROTEIN CLEAVAGE-ACTIVATING PROTEIN"/>
    <property type="match status" value="1"/>
</dbReference>
<organism evidence="19 20">
    <name type="scientific">Candolleomyces aberdarensis</name>
    <dbReference type="NCBI Taxonomy" id="2316362"/>
    <lineage>
        <taxon>Eukaryota</taxon>
        <taxon>Fungi</taxon>
        <taxon>Dikarya</taxon>
        <taxon>Basidiomycota</taxon>
        <taxon>Agaricomycotina</taxon>
        <taxon>Agaricomycetes</taxon>
        <taxon>Agaricomycetidae</taxon>
        <taxon>Agaricales</taxon>
        <taxon>Agaricineae</taxon>
        <taxon>Psathyrellaceae</taxon>
        <taxon>Candolleomyces</taxon>
    </lineage>
</organism>
<dbReference type="PROSITE" id="PS50156">
    <property type="entry name" value="SSD"/>
    <property type="match status" value="1"/>
</dbReference>
<feature type="transmembrane region" description="Helical" evidence="17">
    <location>
        <begin position="34"/>
        <end position="54"/>
    </location>
</feature>
<reference evidence="19 20" key="1">
    <citation type="submission" date="2019-01" db="EMBL/GenBank/DDBJ databases">
        <title>Draft genome sequence of Psathyrella aberdarensis IHI B618.</title>
        <authorList>
            <person name="Buettner E."/>
            <person name="Kellner H."/>
        </authorList>
    </citation>
    <scope>NUCLEOTIDE SEQUENCE [LARGE SCALE GENOMIC DNA]</scope>
    <source>
        <strain evidence="19 20">IHI B618</strain>
    </source>
</reference>
<evidence type="ECO:0000259" key="18">
    <source>
        <dbReference type="PROSITE" id="PS50156"/>
    </source>
</evidence>
<evidence type="ECO:0000256" key="10">
    <source>
        <dbReference type="ARBA" id="ARBA00023034"/>
    </source>
</evidence>
<keyword evidence="11" id="KW-0443">Lipid metabolism</keyword>
<dbReference type="Gene3D" id="2.130.10.10">
    <property type="entry name" value="YVTN repeat-like/Quinoprotein amine dehydrogenase"/>
    <property type="match status" value="1"/>
</dbReference>
<dbReference type="AlphaFoldDB" id="A0A4Q2DVI7"/>
<feature type="transmembrane region" description="Helical" evidence="17">
    <location>
        <begin position="611"/>
        <end position="635"/>
    </location>
</feature>
<evidence type="ECO:0000256" key="12">
    <source>
        <dbReference type="ARBA" id="ARBA00023121"/>
    </source>
</evidence>
<dbReference type="GO" id="GO:0032934">
    <property type="term" value="F:sterol binding"/>
    <property type="evidence" value="ECO:0007669"/>
    <property type="project" value="InterPro"/>
</dbReference>
<comment type="similarity">
    <text evidence="3">Belongs to the WD repeat SCAP family.</text>
</comment>
<dbReference type="InterPro" id="IPR015943">
    <property type="entry name" value="WD40/YVTN_repeat-like_dom_sf"/>
</dbReference>
<gene>
    <name evidence="19" type="ORF">EST38_g1682</name>
</gene>
<dbReference type="PANTHER" id="PTHR46378:SF1">
    <property type="entry name" value="STEROL REGULATORY ELEMENT-BINDING PROTEIN CLEAVAGE-ACTIVATING PROTEIN"/>
    <property type="match status" value="1"/>
</dbReference>
<dbReference type="InterPro" id="IPR030225">
    <property type="entry name" value="SCAP"/>
</dbReference>
<evidence type="ECO:0000256" key="13">
    <source>
        <dbReference type="ARBA" id="ARBA00023136"/>
    </source>
</evidence>
<keyword evidence="5" id="KW-0853">WD repeat</keyword>
<dbReference type="InterPro" id="IPR053958">
    <property type="entry name" value="HMGCR/SNAP/NPC1-like_SSD"/>
</dbReference>
<comment type="subcellular location">
    <subcellularLocation>
        <location evidence="1">Endoplasmic reticulum membrane</location>
        <topology evidence="1">Multi-pass membrane protein</topology>
    </subcellularLocation>
    <subcellularLocation>
        <location evidence="2">Golgi apparatus membrane</location>
        <topology evidence="2">Multi-pass membrane protein</topology>
    </subcellularLocation>
</comment>
<feature type="region of interest" description="Disordered" evidence="16">
    <location>
        <begin position="1173"/>
        <end position="1209"/>
    </location>
</feature>
<feature type="transmembrane region" description="Helical" evidence="17">
    <location>
        <begin position="399"/>
        <end position="416"/>
    </location>
</feature>
<proteinExistence type="inferred from homology"/>
<dbReference type="GO" id="GO:0045540">
    <property type="term" value="P:regulation of cholesterol biosynthetic process"/>
    <property type="evidence" value="ECO:0007669"/>
    <property type="project" value="TreeGrafter"/>
</dbReference>
<feature type="transmembrane region" description="Helical" evidence="17">
    <location>
        <begin position="316"/>
        <end position="345"/>
    </location>
</feature>
<evidence type="ECO:0000256" key="15">
    <source>
        <dbReference type="ARBA" id="ARBA00023221"/>
    </source>
</evidence>